<feature type="compositionally biased region" description="Low complexity" evidence="5">
    <location>
        <begin position="20"/>
        <end position="31"/>
    </location>
</feature>
<dbReference type="AlphaFoldDB" id="A0AAQ3WI14"/>
<dbReference type="EMBL" id="CP144747">
    <property type="protein sequence ID" value="WVZ62367.1"/>
    <property type="molecule type" value="Genomic_DNA"/>
</dbReference>
<evidence type="ECO:0000256" key="1">
    <source>
        <dbReference type="ARBA" id="ARBA00022723"/>
    </source>
</evidence>
<evidence type="ECO:0000256" key="2">
    <source>
        <dbReference type="ARBA" id="ARBA00022771"/>
    </source>
</evidence>
<evidence type="ECO:0000256" key="5">
    <source>
        <dbReference type="SAM" id="MobiDB-lite"/>
    </source>
</evidence>
<feature type="region of interest" description="Disordered" evidence="5">
    <location>
        <begin position="704"/>
        <end position="745"/>
    </location>
</feature>
<keyword evidence="1" id="KW-0479">Metal-binding</keyword>
<dbReference type="GO" id="GO:0008270">
    <property type="term" value="F:zinc ion binding"/>
    <property type="evidence" value="ECO:0007669"/>
    <property type="project" value="UniProtKB-KW"/>
</dbReference>
<reference evidence="7 8" key="1">
    <citation type="submission" date="2024-02" db="EMBL/GenBank/DDBJ databases">
        <title>High-quality chromosome-scale genome assembly of Pensacola bahiagrass (Paspalum notatum Flugge var. saurae).</title>
        <authorList>
            <person name="Vega J.M."/>
            <person name="Podio M."/>
            <person name="Orjuela J."/>
            <person name="Siena L.A."/>
            <person name="Pessino S.C."/>
            <person name="Combes M.C."/>
            <person name="Mariac C."/>
            <person name="Albertini E."/>
            <person name="Pupilli F."/>
            <person name="Ortiz J.P.A."/>
            <person name="Leblanc O."/>
        </authorList>
    </citation>
    <scope>NUCLEOTIDE SEQUENCE [LARGE SCALE GENOMIC DNA]</scope>
    <source>
        <strain evidence="7">R1</strain>
        <tissue evidence="7">Leaf</tissue>
    </source>
</reference>
<dbReference type="InterPro" id="IPR018289">
    <property type="entry name" value="MULE_transposase_dom"/>
</dbReference>
<dbReference type="PROSITE" id="PS50966">
    <property type="entry name" value="ZF_SWIM"/>
    <property type="match status" value="1"/>
</dbReference>
<dbReference type="PANTHER" id="PTHR47718">
    <property type="entry name" value="OS01G0519700 PROTEIN"/>
    <property type="match status" value="1"/>
</dbReference>
<evidence type="ECO:0000313" key="7">
    <source>
        <dbReference type="EMBL" id="WVZ62367.1"/>
    </source>
</evidence>
<dbReference type="InterPro" id="IPR006564">
    <property type="entry name" value="Znf_PMZ"/>
</dbReference>
<dbReference type="SMART" id="SM00575">
    <property type="entry name" value="ZnF_PMZ"/>
    <property type="match status" value="1"/>
</dbReference>
<gene>
    <name evidence="7" type="ORF">U9M48_012125</name>
</gene>
<feature type="region of interest" description="Disordered" evidence="5">
    <location>
        <begin position="1"/>
        <end position="31"/>
    </location>
</feature>
<feature type="region of interest" description="Disordered" evidence="5">
    <location>
        <begin position="45"/>
        <end position="73"/>
    </location>
</feature>
<protein>
    <recommendedName>
        <fullName evidence="6">SWIM-type domain-containing protein</fullName>
    </recommendedName>
</protein>
<dbReference type="Pfam" id="PF10551">
    <property type="entry name" value="MULE"/>
    <property type="match status" value="1"/>
</dbReference>
<keyword evidence="2 4" id="KW-0863">Zinc-finger</keyword>
<evidence type="ECO:0000256" key="3">
    <source>
        <dbReference type="ARBA" id="ARBA00022833"/>
    </source>
</evidence>
<evidence type="ECO:0000313" key="8">
    <source>
        <dbReference type="Proteomes" id="UP001341281"/>
    </source>
</evidence>
<dbReference type="PANTHER" id="PTHR47718:SF7">
    <property type="entry name" value="PROTEIN FAR1-RELATED SEQUENCE"/>
    <property type="match status" value="1"/>
</dbReference>
<evidence type="ECO:0000259" key="6">
    <source>
        <dbReference type="PROSITE" id="PS50966"/>
    </source>
</evidence>
<name>A0AAQ3WI14_PASNO</name>
<evidence type="ECO:0000256" key="4">
    <source>
        <dbReference type="PROSITE-ProRule" id="PRU00325"/>
    </source>
</evidence>
<dbReference type="InterPro" id="IPR007527">
    <property type="entry name" value="Znf_SWIM"/>
</dbReference>
<organism evidence="7 8">
    <name type="scientific">Paspalum notatum var. saurae</name>
    <dbReference type="NCBI Taxonomy" id="547442"/>
    <lineage>
        <taxon>Eukaryota</taxon>
        <taxon>Viridiplantae</taxon>
        <taxon>Streptophyta</taxon>
        <taxon>Embryophyta</taxon>
        <taxon>Tracheophyta</taxon>
        <taxon>Spermatophyta</taxon>
        <taxon>Magnoliopsida</taxon>
        <taxon>Liliopsida</taxon>
        <taxon>Poales</taxon>
        <taxon>Poaceae</taxon>
        <taxon>PACMAD clade</taxon>
        <taxon>Panicoideae</taxon>
        <taxon>Andropogonodae</taxon>
        <taxon>Paspaleae</taxon>
        <taxon>Paspalinae</taxon>
        <taxon>Paspalum</taxon>
    </lineage>
</organism>
<dbReference type="Pfam" id="PF03101">
    <property type="entry name" value="FAR1"/>
    <property type="match status" value="1"/>
</dbReference>
<keyword evidence="3" id="KW-0862">Zinc</keyword>
<feature type="domain" description="SWIM-type" evidence="6">
    <location>
        <begin position="553"/>
        <end position="591"/>
    </location>
</feature>
<proteinExistence type="predicted"/>
<keyword evidence="8" id="KW-1185">Reference proteome</keyword>
<dbReference type="InterPro" id="IPR004330">
    <property type="entry name" value="FAR1_DNA_bnd_dom"/>
</dbReference>
<accession>A0AAQ3WI14</accession>
<dbReference type="Proteomes" id="UP001341281">
    <property type="component" value="Chromosome 03"/>
</dbReference>
<dbReference type="Pfam" id="PF04434">
    <property type="entry name" value="SWIM"/>
    <property type="match status" value="1"/>
</dbReference>
<sequence length="768" mass="86574">MAGGQEEDAAVMSEGRGQDHSSGSHSSVVVPDVVAHGIAGQRLISSVHEDGNDAGSGSREADDGEPTTKHVVDDVGPSLIVPEIGMCFESEKTAYDMYNDYAGRIGFSIRRSHTKHRVDGTISQKYIVCNHKGFQENTESSKSTTRTGCKARVQFRVSREGIWTVQKVMLDHNHYLASPNKSHKLRSQRHVIEADRQLIAQIREAGMKPAQVYDFIKEFYGGADKVPFSRMDCNNEIGRERNKYLEANDAQTLLEYLKNKQIEDPTFFMLLKLIKKMSILDYACFGDAVSFDTTFQTNKFEMPFAPFLGTNHHKQTIIFGIALLFNETIESFVWLFETFLIAMSGKHPSTIFTDQDAAMAGVVAYVFPNTSHRLCIWHIYLNAAKHLGHVINKHPDKFMSEFKRCNELLTKYGLVDNSWLLNLYELREKWAAVYRDCFTPDMTSTQRSEGMNNVFKKRFRRKLGLSELLAECDKVSTTLRENELDEDFKSRIKNPVHYIQNFPLFRIAAESYTRRMCVEFEEEFKRQLSYSGKLLHTEGSISTFVVTHMQSNYGATVVFNSADTTITCSCRKYESIGILCKHAFKVFNTNDVCILPSQYILNRWTQYAKKGFYIEKKGSEKENLKAHAARLSRMATSLALKCSVSKPLLDDLEKALHKLDLEADDSLSKMQENEAPLVSTECVVDATNSAISFRVPRVVKGAKGKRAKSVVEKKAGKKKKSSQNKGEDPNKAAQNGDDAADPNQSTSIALIPSALNFFSFVVPSTVKL</sequence>